<gene>
    <name evidence="1" type="ORF">FPZ44_01745</name>
</gene>
<sequence length="244" mass="25746">MIVESIRMLLGEELALQVETALQGKGKEGKDVDLVVGNDGSYVPAEKYDAATKGKASAEAALKAAADALKAIGGSGDPSKIATDVIVAQGKLDELARNYQSELASIQRTAAIRMALAGKVHDTEDLINLIDMDKIELDEVGNVKQDLEEIIGPIRVAKPYLFIDQRPLNGQQMSVQTQDGTAPIIHAEQAGQLQSNPAMLNQDQLLNLTLPAIHGARPADPGIAPNSQAANLTAVRAAMGLPTL</sequence>
<organism evidence="1 2">
    <name type="scientific">Paenibacillus agilis</name>
    <dbReference type="NCBI Taxonomy" id="3020863"/>
    <lineage>
        <taxon>Bacteria</taxon>
        <taxon>Bacillati</taxon>
        <taxon>Bacillota</taxon>
        <taxon>Bacilli</taxon>
        <taxon>Bacillales</taxon>
        <taxon>Paenibacillaceae</taxon>
        <taxon>Paenibacillus</taxon>
    </lineage>
</organism>
<keyword evidence="2" id="KW-1185">Reference proteome</keyword>
<dbReference type="AlphaFoldDB" id="A0A559IWA1"/>
<comment type="caution">
    <text evidence="1">The sequence shown here is derived from an EMBL/GenBank/DDBJ whole genome shotgun (WGS) entry which is preliminary data.</text>
</comment>
<evidence type="ECO:0000313" key="1">
    <source>
        <dbReference type="EMBL" id="TVX91894.1"/>
    </source>
</evidence>
<dbReference type="Proteomes" id="UP000318102">
    <property type="component" value="Unassembled WGS sequence"/>
</dbReference>
<name>A0A559IWA1_9BACL</name>
<reference evidence="1 2" key="1">
    <citation type="submission" date="2019-07" db="EMBL/GenBank/DDBJ databases">
        <authorList>
            <person name="Kim J."/>
        </authorList>
    </citation>
    <scope>NUCLEOTIDE SEQUENCE [LARGE SCALE GENOMIC DNA]</scope>
    <source>
        <strain evidence="1 2">N4</strain>
    </source>
</reference>
<dbReference type="EMBL" id="VNJK01000001">
    <property type="protein sequence ID" value="TVX91894.1"/>
    <property type="molecule type" value="Genomic_DNA"/>
</dbReference>
<protein>
    <submittedName>
        <fullName evidence="1">Uncharacterized protein</fullName>
    </submittedName>
</protein>
<dbReference type="OrthoDB" id="2365850at2"/>
<accession>A0A559IWA1</accession>
<dbReference type="Pfam" id="PF06810">
    <property type="entry name" value="Phage_scaffold"/>
    <property type="match status" value="1"/>
</dbReference>
<dbReference type="RefSeq" id="WP_144986832.1">
    <property type="nucleotide sequence ID" value="NZ_VNJK01000001.1"/>
</dbReference>
<evidence type="ECO:0000313" key="2">
    <source>
        <dbReference type="Proteomes" id="UP000318102"/>
    </source>
</evidence>
<proteinExistence type="predicted"/>
<dbReference type="InterPro" id="IPR009636">
    <property type="entry name" value="SCAF"/>
</dbReference>